<evidence type="ECO:0000313" key="2">
    <source>
        <dbReference type="Proteomes" id="UP000627838"/>
    </source>
</evidence>
<comment type="caution">
    <text evidence="1">The sequence shown here is derived from an EMBL/GenBank/DDBJ whole genome shotgun (WGS) entry which is preliminary data.</text>
</comment>
<evidence type="ECO:0000313" key="1">
    <source>
        <dbReference type="EMBL" id="MBE1530243.1"/>
    </source>
</evidence>
<dbReference type="InterPro" id="IPR054058">
    <property type="entry name" value="HTH_67"/>
</dbReference>
<organism evidence="1 2">
    <name type="scientific">Actinomadura algeriensis</name>
    <dbReference type="NCBI Taxonomy" id="1679523"/>
    <lineage>
        <taxon>Bacteria</taxon>
        <taxon>Bacillati</taxon>
        <taxon>Actinomycetota</taxon>
        <taxon>Actinomycetes</taxon>
        <taxon>Streptosporangiales</taxon>
        <taxon>Thermomonosporaceae</taxon>
        <taxon>Actinomadura</taxon>
    </lineage>
</organism>
<name>A0ABR9JI51_9ACTN</name>
<reference evidence="1 2" key="1">
    <citation type="submission" date="2020-10" db="EMBL/GenBank/DDBJ databases">
        <title>Sequencing the genomes of 1000 actinobacteria strains.</title>
        <authorList>
            <person name="Klenk H.-P."/>
        </authorList>
    </citation>
    <scope>NUCLEOTIDE SEQUENCE [LARGE SCALE GENOMIC DNA]</scope>
    <source>
        <strain evidence="1 2">DSM 46744</strain>
    </source>
</reference>
<dbReference type="Pfam" id="PF21863">
    <property type="entry name" value="HTH_67"/>
    <property type="match status" value="1"/>
</dbReference>
<gene>
    <name evidence="1" type="ORF">H4W34_000076</name>
</gene>
<sequence>MGEPTVTDLEQAVPTVDRTVHAIGSAWMLDPATAARGEAAGYANPFAFYFAGRGGVLGDVDASVVAAAFGWFEPGVVRIMWDEGVAVAGAREAARRYGRSCVAWGEDHLAGLDGDAIERLAELAGRVIDAAGGAGLPLFCGWRAEATADGGAARLMQRLHVLREWRAALHLCATTAAGLAPLETVLADGGPGRARFLGWRDVADDAAADASAAARREEAEAATNRLTAAVYARALTPAEFAEYAELVAKAGAAALG</sequence>
<protein>
    <recommendedName>
        <fullName evidence="3">EvbL</fullName>
    </recommendedName>
</protein>
<keyword evidence="2" id="KW-1185">Reference proteome</keyword>
<evidence type="ECO:0008006" key="3">
    <source>
        <dbReference type="Google" id="ProtNLM"/>
    </source>
</evidence>
<dbReference type="RefSeq" id="WP_192757282.1">
    <property type="nucleotide sequence ID" value="NZ_JADBDZ010000001.1"/>
</dbReference>
<dbReference type="Proteomes" id="UP000627838">
    <property type="component" value="Unassembled WGS sequence"/>
</dbReference>
<dbReference type="NCBIfam" id="NF047719">
    <property type="entry name" value="SCO6745_fam_HTH"/>
    <property type="match status" value="1"/>
</dbReference>
<proteinExistence type="predicted"/>
<accession>A0ABR9JI51</accession>
<dbReference type="EMBL" id="JADBDZ010000001">
    <property type="protein sequence ID" value="MBE1530243.1"/>
    <property type="molecule type" value="Genomic_DNA"/>
</dbReference>